<dbReference type="RefSeq" id="WP_196415158.1">
    <property type="nucleotide sequence ID" value="NZ_JADQTO010000007.1"/>
</dbReference>
<dbReference type="Gene3D" id="2.40.33.20">
    <property type="entry name" value="PK beta-barrel domain-like"/>
    <property type="match status" value="1"/>
</dbReference>
<name>A0A931CA88_9ACTN</name>
<dbReference type="GO" id="GO:0003824">
    <property type="term" value="F:catalytic activity"/>
    <property type="evidence" value="ECO:0007669"/>
    <property type="project" value="InterPro"/>
</dbReference>
<keyword evidence="4" id="KW-1185">Reference proteome</keyword>
<proteinExistence type="predicted"/>
<dbReference type="GO" id="GO:0030151">
    <property type="term" value="F:molybdenum ion binding"/>
    <property type="evidence" value="ECO:0007669"/>
    <property type="project" value="InterPro"/>
</dbReference>
<gene>
    <name evidence="3" type="ORF">I4J89_18255</name>
</gene>
<evidence type="ECO:0000256" key="1">
    <source>
        <dbReference type="SAM" id="MobiDB-lite"/>
    </source>
</evidence>
<feature type="domain" description="MOSC" evidence="2">
    <location>
        <begin position="30"/>
        <end position="174"/>
    </location>
</feature>
<dbReference type="SUPFAM" id="SSF50800">
    <property type="entry name" value="PK beta-barrel domain-like"/>
    <property type="match status" value="1"/>
</dbReference>
<dbReference type="EMBL" id="JADQTO010000007">
    <property type="protein sequence ID" value="MBG0563393.1"/>
    <property type="molecule type" value="Genomic_DNA"/>
</dbReference>
<dbReference type="Pfam" id="PF03473">
    <property type="entry name" value="MOSC"/>
    <property type="match status" value="1"/>
</dbReference>
<accession>A0A931CA88</accession>
<dbReference type="PROSITE" id="PS51340">
    <property type="entry name" value="MOSC"/>
    <property type="match status" value="1"/>
</dbReference>
<feature type="region of interest" description="Disordered" evidence="1">
    <location>
        <begin position="22"/>
        <end position="45"/>
    </location>
</feature>
<evidence type="ECO:0000313" key="3">
    <source>
        <dbReference type="EMBL" id="MBG0563393.1"/>
    </source>
</evidence>
<comment type="caution">
    <text evidence="3">The sequence shown here is derived from an EMBL/GenBank/DDBJ whole genome shotgun (WGS) entry which is preliminary data.</text>
</comment>
<protein>
    <submittedName>
        <fullName evidence="3">MOSC domain-containing protein</fullName>
    </submittedName>
</protein>
<dbReference type="InterPro" id="IPR005302">
    <property type="entry name" value="MoCF_Sase_C"/>
</dbReference>
<evidence type="ECO:0000313" key="4">
    <source>
        <dbReference type="Proteomes" id="UP000598146"/>
    </source>
</evidence>
<dbReference type="PANTHER" id="PTHR30212:SF2">
    <property type="entry name" value="PROTEIN YIIM"/>
    <property type="match status" value="1"/>
</dbReference>
<dbReference type="PANTHER" id="PTHR30212">
    <property type="entry name" value="PROTEIN YIIM"/>
    <property type="match status" value="1"/>
</dbReference>
<dbReference type="InterPro" id="IPR052353">
    <property type="entry name" value="Benzoxazolinone_Detox_Enz"/>
</dbReference>
<reference evidence="3" key="1">
    <citation type="submission" date="2020-11" db="EMBL/GenBank/DDBJ databases">
        <title>Isolation and identification of active actinomycetes.</title>
        <authorList>
            <person name="Sun X."/>
        </authorList>
    </citation>
    <scope>NUCLEOTIDE SEQUENCE</scope>
    <source>
        <strain evidence="3">NEAU-A11</strain>
    </source>
</reference>
<dbReference type="AlphaFoldDB" id="A0A931CA88"/>
<dbReference type="Proteomes" id="UP000598146">
    <property type="component" value="Unassembled WGS sequence"/>
</dbReference>
<dbReference type="GO" id="GO:0030170">
    <property type="term" value="F:pyridoxal phosphate binding"/>
    <property type="evidence" value="ECO:0007669"/>
    <property type="project" value="InterPro"/>
</dbReference>
<evidence type="ECO:0000259" key="2">
    <source>
        <dbReference type="PROSITE" id="PS51340"/>
    </source>
</evidence>
<sequence>MSSGIVLSLNVGASEYNPAKPVGKTGIGKRPVDHPVAVRPPGPKTTGLHSGLVGDYIGDTKHHGGDDQAVYAYATEDYKWWAAELGRDLAPGLFGENLTTEGVEVNGAVIGERWHIGSGLVLQPTFGRIPCATFQHRMGERRWIKRFAETNRTGAYLRILTPGEVRAGDRIEVTDRPAHGLTIAEAFGIYMHDPARLARLLDADELPHDMRAEIEKRLAR</sequence>
<dbReference type="InterPro" id="IPR011037">
    <property type="entry name" value="Pyrv_Knase-like_insert_dom_sf"/>
</dbReference>
<organism evidence="3 4">
    <name type="scientific">Actinoplanes aureus</name>
    <dbReference type="NCBI Taxonomy" id="2792083"/>
    <lineage>
        <taxon>Bacteria</taxon>
        <taxon>Bacillati</taxon>
        <taxon>Actinomycetota</taxon>
        <taxon>Actinomycetes</taxon>
        <taxon>Micromonosporales</taxon>
        <taxon>Micromonosporaceae</taxon>
        <taxon>Actinoplanes</taxon>
    </lineage>
</organism>